<dbReference type="EMBL" id="WJQU01000001">
    <property type="protein sequence ID" value="KAJ6649373.1"/>
    <property type="molecule type" value="Genomic_DNA"/>
</dbReference>
<dbReference type="AlphaFoldDB" id="A0A9Q0S9Q8"/>
<name>A0A9Q0S9Q8_9DIPT</name>
<dbReference type="Proteomes" id="UP001151699">
    <property type="component" value="Chromosome A"/>
</dbReference>
<gene>
    <name evidence="1" type="ORF">Bhyg_04607</name>
</gene>
<sequence length="64" mass="7350">IFCKTLYRTDAVHNSNYWRRIFDSYSDDNKHYLGNVFPLDSVEFCAMSEGSKETGIIGVAKLII</sequence>
<proteinExistence type="predicted"/>
<reference evidence="1" key="1">
    <citation type="submission" date="2022-07" db="EMBL/GenBank/DDBJ databases">
        <authorList>
            <person name="Trinca V."/>
            <person name="Uliana J.V.C."/>
            <person name="Torres T.T."/>
            <person name="Ward R.J."/>
            <person name="Monesi N."/>
        </authorList>
    </citation>
    <scope>NUCLEOTIDE SEQUENCE</scope>
    <source>
        <strain evidence="1">HSMRA1968</strain>
        <tissue evidence="1">Whole embryos</tissue>
    </source>
</reference>
<protein>
    <submittedName>
        <fullName evidence="1">Uncharacterized protein</fullName>
    </submittedName>
</protein>
<keyword evidence="2" id="KW-1185">Reference proteome</keyword>
<evidence type="ECO:0000313" key="2">
    <source>
        <dbReference type="Proteomes" id="UP001151699"/>
    </source>
</evidence>
<accession>A0A9Q0S9Q8</accession>
<organism evidence="1 2">
    <name type="scientific">Pseudolycoriella hygida</name>
    <dbReference type="NCBI Taxonomy" id="35572"/>
    <lineage>
        <taxon>Eukaryota</taxon>
        <taxon>Metazoa</taxon>
        <taxon>Ecdysozoa</taxon>
        <taxon>Arthropoda</taxon>
        <taxon>Hexapoda</taxon>
        <taxon>Insecta</taxon>
        <taxon>Pterygota</taxon>
        <taxon>Neoptera</taxon>
        <taxon>Endopterygota</taxon>
        <taxon>Diptera</taxon>
        <taxon>Nematocera</taxon>
        <taxon>Sciaroidea</taxon>
        <taxon>Sciaridae</taxon>
        <taxon>Pseudolycoriella</taxon>
    </lineage>
</organism>
<comment type="caution">
    <text evidence="1">The sequence shown here is derived from an EMBL/GenBank/DDBJ whole genome shotgun (WGS) entry which is preliminary data.</text>
</comment>
<evidence type="ECO:0000313" key="1">
    <source>
        <dbReference type="EMBL" id="KAJ6649373.1"/>
    </source>
</evidence>
<feature type="non-terminal residue" evidence="1">
    <location>
        <position position="1"/>
    </location>
</feature>